<evidence type="ECO:0000313" key="6">
    <source>
        <dbReference type="Proteomes" id="UP000306102"/>
    </source>
</evidence>
<protein>
    <recommendedName>
        <fullName evidence="4">GS catalytic domain-containing protein</fullName>
    </recommendedName>
</protein>
<dbReference type="Proteomes" id="UP000306102">
    <property type="component" value="Unassembled WGS sequence"/>
</dbReference>
<dbReference type="PROSITE" id="PS51987">
    <property type="entry name" value="GS_CATALYTIC"/>
    <property type="match status" value="1"/>
</dbReference>
<evidence type="ECO:0000256" key="2">
    <source>
        <dbReference type="PROSITE-ProRule" id="PRU01331"/>
    </source>
</evidence>
<evidence type="ECO:0000256" key="3">
    <source>
        <dbReference type="RuleBase" id="RU000384"/>
    </source>
</evidence>
<keyword evidence="6" id="KW-1185">Reference proteome</keyword>
<keyword evidence="1" id="KW-0436">Ligase</keyword>
<dbReference type="EMBL" id="SDRB02001176">
    <property type="protein sequence ID" value="THG21866.1"/>
    <property type="molecule type" value="Genomic_DNA"/>
</dbReference>
<evidence type="ECO:0000313" key="5">
    <source>
        <dbReference type="EMBL" id="THG21866.1"/>
    </source>
</evidence>
<dbReference type="Pfam" id="PF00120">
    <property type="entry name" value="Gln-synt_C"/>
    <property type="match status" value="1"/>
</dbReference>
<dbReference type="SUPFAM" id="SSF55931">
    <property type="entry name" value="Glutamine synthetase/guanido kinase"/>
    <property type="match status" value="1"/>
</dbReference>
<name>A0A4S4EZE1_CAMSN</name>
<accession>A0A4S4EZE1</accession>
<organism evidence="5 6">
    <name type="scientific">Camellia sinensis var. sinensis</name>
    <name type="common">China tea</name>
    <dbReference type="NCBI Taxonomy" id="542762"/>
    <lineage>
        <taxon>Eukaryota</taxon>
        <taxon>Viridiplantae</taxon>
        <taxon>Streptophyta</taxon>
        <taxon>Embryophyta</taxon>
        <taxon>Tracheophyta</taxon>
        <taxon>Spermatophyta</taxon>
        <taxon>Magnoliopsida</taxon>
        <taxon>eudicotyledons</taxon>
        <taxon>Gunneridae</taxon>
        <taxon>Pentapetalae</taxon>
        <taxon>asterids</taxon>
        <taxon>Ericales</taxon>
        <taxon>Theaceae</taxon>
        <taxon>Camellia</taxon>
    </lineage>
</organism>
<evidence type="ECO:0000256" key="1">
    <source>
        <dbReference type="ARBA" id="ARBA00022598"/>
    </source>
</evidence>
<dbReference type="PANTHER" id="PTHR43785:SF2">
    <property type="entry name" value="TYPE-1 GLUTAMINE SYNTHETASE 1"/>
    <property type="match status" value="1"/>
</dbReference>
<feature type="domain" description="GS catalytic" evidence="4">
    <location>
        <begin position="1"/>
        <end position="221"/>
    </location>
</feature>
<dbReference type="Pfam" id="PF03311">
    <property type="entry name" value="Cornichon"/>
    <property type="match status" value="1"/>
</dbReference>
<dbReference type="GO" id="GO:0004356">
    <property type="term" value="F:glutamine synthetase activity"/>
    <property type="evidence" value="ECO:0007669"/>
    <property type="project" value="InterPro"/>
</dbReference>
<dbReference type="InterPro" id="IPR008146">
    <property type="entry name" value="Gln_synth_cat_dom"/>
</dbReference>
<dbReference type="SMART" id="SM01230">
    <property type="entry name" value="Gln-synt_C"/>
    <property type="match status" value="1"/>
</dbReference>
<reference evidence="5 6" key="1">
    <citation type="journal article" date="2018" name="Proc. Natl. Acad. Sci. U.S.A.">
        <title>Draft genome sequence of Camellia sinensis var. sinensis provides insights into the evolution of the tea genome and tea quality.</title>
        <authorList>
            <person name="Wei C."/>
            <person name="Yang H."/>
            <person name="Wang S."/>
            <person name="Zhao J."/>
            <person name="Liu C."/>
            <person name="Gao L."/>
            <person name="Xia E."/>
            <person name="Lu Y."/>
            <person name="Tai Y."/>
            <person name="She G."/>
            <person name="Sun J."/>
            <person name="Cao H."/>
            <person name="Tong W."/>
            <person name="Gao Q."/>
            <person name="Li Y."/>
            <person name="Deng W."/>
            <person name="Jiang X."/>
            <person name="Wang W."/>
            <person name="Chen Q."/>
            <person name="Zhang S."/>
            <person name="Li H."/>
            <person name="Wu J."/>
            <person name="Wang P."/>
            <person name="Li P."/>
            <person name="Shi C."/>
            <person name="Zheng F."/>
            <person name="Jian J."/>
            <person name="Huang B."/>
            <person name="Shan D."/>
            <person name="Shi M."/>
            <person name="Fang C."/>
            <person name="Yue Y."/>
            <person name="Li F."/>
            <person name="Li D."/>
            <person name="Wei S."/>
            <person name="Han B."/>
            <person name="Jiang C."/>
            <person name="Yin Y."/>
            <person name="Xia T."/>
            <person name="Zhang Z."/>
            <person name="Bennetzen J.L."/>
            <person name="Zhao S."/>
            <person name="Wan X."/>
        </authorList>
    </citation>
    <scope>NUCLEOTIDE SEQUENCE [LARGE SCALE GENOMIC DNA]</scope>
    <source>
        <strain evidence="6">cv. Shuchazao</strain>
        <tissue evidence="5">Leaf</tissue>
    </source>
</reference>
<gene>
    <name evidence="5" type="ORF">TEA_021206</name>
</gene>
<comment type="caution">
    <text evidence="5">The sequence shown here is derived from an EMBL/GenBank/DDBJ whole genome shotgun (WGS) entry which is preliminary data.</text>
</comment>
<dbReference type="AlphaFoldDB" id="A0A4S4EZE1"/>
<sequence length="221" mass="24103">MILDKGQLLKTEQMFRDAGEQWPVIIPEEKICQAAPGTKLMCLAGLEFDYINPYDSASRINKMIMPKFITQGDPPSSPWYALNDVGSGSHVHLGLWDNGKNVFMASGGHPKHGMSKVGEKFMAGVLNHLPSILAFTTPLPNSYDRIVPNMWSGACQCWGKENREAPLRTTRPPGVPNGVVSNFEIKAFDGCANPHLGLAAIIATGIDGLRRHLSLPEPIGK</sequence>
<proteinExistence type="inferred from homology"/>
<evidence type="ECO:0000259" key="4">
    <source>
        <dbReference type="PROSITE" id="PS51987"/>
    </source>
</evidence>
<dbReference type="PANTHER" id="PTHR43785">
    <property type="entry name" value="GAMMA-GLUTAMYLPUTRESCINE SYNTHETASE"/>
    <property type="match status" value="1"/>
</dbReference>
<dbReference type="InterPro" id="IPR014746">
    <property type="entry name" value="Gln_synth/guanido_kin_cat_dom"/>
</dbReference>
<dbReference type="Gene3D" id="3.30.590.10">
    <property type="entry name" value="Glutamine synthetase/guanido kinase, catalytic domain"/>
    <property type="match status" value="1"/>
</dbReference>
<comment type="similarity">
    <text evidence="2 3">Belongs to the glutamine synthetase family.</text>
</comment>
<dbReference type="InterPro" id="IPR003377">
    <property type="entry name" value="Cornichon"/>
</dbReference>
<dbReference type="GO" id="GO:0016192">
    <property type="term" value="P:vesicle-mediated transport"/>
    <property type="evidence" value="ECO:0007669"/>
    <property type="project" value="InterPro"/>
</dbReference>
<dbReference type="STRING" id="542762.A0A4S4EZE1"/>